<dbReference type="GeneID" id="98175774"/>
<keyword evidence="3" id="KW-1185">Reference proteome</keyword>
<gene>
    <name evidence="2" type="ORF">MFIFM68171_05031</name>
</gene>
<feature type="compositionally biased region" description="Basic and acidic residues" evidence="1">
    <location>
        <begin position="120"/>
        <end position="144"/>
    </location>
</feature>
<protein>
    <submittedName>
        <fullName evidence="2">Uncharacterized protein</fullName>
    </submittedName>
</protein>
<evidence type="ECO:0000313" key="3">
    <source>
        <dbReference type="Proteomes" id="UP001628179"/>
    </source>
</evidence>
<evidence type="ECO:0000256" key="1">
    <source>
        <dbReference type="SAM" id="MobiDB-lite"/>
    </source>
</evidence>
<reference evidence="2 3" key="1">
    <citation type="submission" date="2024-09" db="EMBL/GenBank/DDBJ databases">
        <title>Itraconazole resistance in Madurella fahalii resulting from another homologue of gene encoding cytochrome P450 14-alpha sterol demethylase (CYP51).</title>
        <authorList>
            <person name="Yoshioka I."/>
            <person name="Fahal A.H."/>
            <person name="Kaneko S."/>
            <person name="Yaguchi T."/>
        </authorList>
    </citation>
    <scope>NUCLEOTIDE SEQUENCE [LARGE SCALE GENOMIC DNA]</scope>
    <source>
        <strain evidence="2 3">IFM 68171</strain>
    </source>
</reference>
<dbReference type="EMBL" id="BAAFSV010000002">
    <property type="protein sequence ID" value="GAB1314821.1"/>
    <property type="molecule type" value="Genomic_DNA"/>
</dbReference>
<organism evidence="2 3">
    <name type="scientific">Madurella fahalii</name>
    <dbReference type="NCBI Taxonomy" id="1157608"/>
    <lineage>
        <taxon>Eukaryota</taxon>
        <taxon>Fungi</taxon>
        <taxon>Dikarya</taxon>
        <taxon>Ascomycota</taxon>
        <taxon>Pezizomycotina</taxon>
        <taxon>Sordariomycetes</taxon>
        <taxon>Sordariomycetidae</taxon>
        <taxon>Sordariales</taxon>
        <taxon>Sordariales incertae sedis</taxon>
        <taxon>Madurella</taxon>
    </lineage>
</organism>
<name>A0ABQ0GAM3_9PEZI</name>
<sequence length="191" mass="19971">MASPTNPIPVATYGKDPKIAEAVAEKLLPDIEVVHCCLTLPSALAELPALVAGNLTILPTSGLGTNATATDPPKRKVPQAIFFGGGFSDEEYEAIVSAVRERAAGGEEEGRGRGGGGEEEEKKGKEKEKEQEKGAQNEDGKEGQAAKTKPQPVVFVKVQRRDVLAAGSFGPNPEVIAKVFRRKVAAALAAA</sequence>
<accession>A0ABQ0GAM3</accession>
<evidence type="ECO:0000313" key="2">
    <source>
        <dbReference type="EMBL" id="GAB1314821.1"/>
    </source>
</evidence>
<proteinExistence type="predicted"/>
<comment type="caution">
    <text evidence="2">The sequence shown here is derived from an EMBL/GenBank/DDBJ whole genome shotgun (WGS) entry which is preliminary data.</text>
</comment>
<feature type="region of interest" description="Disordered" evidence="1">
    <location>
        <begin position="101"/>
        <end position="153"/>
    </location>
</feature>
<dbReference type="RefSeq" id="XP_070916552.1">
    <property type="nucleotide sequence ID" value="XM_071060451.1"/>
</dbReference>
<feature type="compositionally biased region" description="Basic and acidic residues" evidence="1">
    <location>
        <begin position="101"/>
        <end position="112"/>
    </location>
</feature>
<dbReference type="Proteomes" id="UP001628179">
    <property type="component" value="Unassembled WGS sequence"/>
</dbReference>